<feature type="domain" description="Glycosyl transferase family 1" evidence="1">
    <location>
        <begin position="45"/>
        <end position="199"/>
    </location>
</feature>
<gene>
    <name evidence="2" type="ORF">COT96_02710</name>
</gene>
<dbReference type="Gene3D" id="3.40.50.2000">
    <property type="entry name" value="Glycogen Phosphorylase B"/>
    <property type="match status" value="2"/>
</dbReference>
<dbReference type="InterPro" id="IPR001296">
    <property type="entry name" value="Glyco_trans_1"/>
</dbReference>
<proteinExistence type="predicted"/>
<dbReference type="AlphaFoldDB" id="A0A2M6WPP4"/>
<dbReference type="PANTHER" id="PTHR12526:SF630">
    <property type="entry name" value="GLYCOSYLTRANSFERASE"/>
    <property type="match status" value="1"/>
</dbReference>
<dbReference type="PANTHER" id="PTHR12526">
    <property type="entry name" value="GLYCOSYLTRANSFERASE"/>
    <property type="match status" value="1"/>
</dbReference>
<dbReference type="SUPFAM" id="SSF53756">
    <property type="entry name" value="UDP-Glycosyltransferase/glycogen phosphorylase"/>
    <property type="match status" value="1"/>
</dbReference>
<dbReference type="GO" id="GO:0016757">
    <property type="term" value="F:glycosyltransferase activity"/>
    <property type="evidence" value="ECO:0007669"/>
    <property type="project" value="InterPro"/>
</dbReference>
<comment type="caution">
    <text evidence="2">The sequence shown here is derived from an EMBL/GenBank/DDBJ whole genome shotgun (WGS) entry which is preliminary data.</text>
</comment>
<evidence type="ECO:0000313" key="2">
    <source>
        <dbReference type="EMBL" id="PIT94778.1"/>
    </source>
</evidence>
<dbReference type="EMBL" id="PFAO01000067">
    <property type="protein sequence ID" value="PIT94778.1"/>
    <property type="molecule type" value="Genomic_DNA"/>
</dbReference>
<accession>A0A2M6WPP4</accession>
<evidence type="ECO:0000259" key="1">
    <source>
        <dbReference type="Pfam" id="PF00534"/>
    </source>
</evidence>
<organism evidence="2 3">
    <name type="scientific">Candidatus Falkowbacteria bacterium CG10_big_fil_rev_8_21_14_0_10_38_22</name>
    <dbReference type="NCBI Taxonomy" id="1974564"/>
    <lineage>
        <taxon>Bacteria</taxon>
        <taxon>Candidatus Falkowiibacteriota</taxon>
    </lineage>
</organism>
<name>A0A2M6WPP4_9BACT</name>
<protein>
    <recommendedName>
        <fullName evidence="1">Glycosyl transferase family 1 domain-containing protein</fullName>
    </recommendedName>
</protein>
<evidence type="ECO:0000313" key="3">
    <source>
        <dbReference type="Proteomes" id="UP000228964"/>
    </source>
</evidence>
<dbReference type="Pfam" id="PF00534">
    <property type="entry name" value="Glycos_transf_1"/>
    <property type="match status" value="1"/>
</dbReference>
<dbReference type="CDD" id="cd03801">
    <property type="entry name" value="GT4_PimA-like"/>
    <property type="match status" value="1"/>
</dbReference>
<dbReference type="Proteomes" id="UP000228964">
    <property type="component" value="Unassembled WGS sequence"/>
</dbReference>
<sequence length="230" mass="25333">MSVAVSQAVKDYMIEYEGAAAGKIKVIYNGAIIENFLNQPSGNGEKDKITIGAVGRLTRQKNFSGLITAISLIKNNKIECLIAGDGELKKDLQKQIKDLNLDDKVKLIGQRKDIGVFLSSLDIFVMPSLWEGFGIAVLEAGAAGLPVIASAVDGLKEIIEHNKTGILVEPANENELSEKITYLLNNKIERERLGGNLREKVISNFSLEKMVQEYDKLYKSLTGYARFIDK</sequence>
<reference evidence="3" key="1">
    <citation type="submission" date="2017-09" db="EMBL/GenBank/DDBJ databases">
        <title>Depth-based differentiation of microbial function through sediment-hosted aquifers and enrichment of novel symbionts in the deep terrestrial subsurface.</title>
        <authorList>
            <person name="Probst A.J."/>
            <person name="Ladd B."/>
            <person name="Jarett J.K."/>
            <person name="Geller-Mcgrath D.E."/>
            <person name="Sieber C.M.K."/>
            <person name="Emerson J.B."/>
            <person name="Anantharaman K."/>
            <person name="Thomas B.C."/>
            <person name="Malmstrom R."/>
            <person name="Stieglmeier M."/>
            <person name="Klingl A."/>
            <person name="Woyke T."/>
            <person name="Ryan C.M."/>
            <person name="Banfield J.F."/>
        </authorList>
    </citation>
    <scope>NUCLEOTIDE SEQUENCE [LARGE SCALE GENOMIC DNA]</scope>
</reference>